<dbReference type="Gene3D" id="2.60.40.1190">
    <property type="match status" value="1"/>
</dbReference>
<evidence type="ECO:0008006" key="2">
    <source>
        <dbReference type="Google" id="ProtNLM"/>
    </source>
</evidence>
<proteinExistence type="predicted"/>
<name>X1BJ96_9ZZZZ</name>
<comment type="caution">
    <text evidence="1">The sequence shown here is derived from an EMBL/GenBank/DDBJ whole genome shotgun (WGS) entry which is preliminary data.</text>
</comment>
<feature type="non-terminal residue" evidence="1">
    <location>
        <position position="270"/>
    </location>
</feature>
<reference evidence="1" key="1">
    <citation type="journal article" date="2014" name="Front. Microbiol.">
        <title>High frequency of phylogenetically diverse reductive dehalogenase-homologous genes in deep subseafloor sedimentary metagenomes.</title>
        <authorList>
            <person name="Kawai M."/>
            <person name="Futagami T."/>
            <person name="Toyoda A."/>
            <person name="Takaki Y."/>
            <person name="Nishi S."/>
            <person name="Hori S."/>
            <person name="Arai W."/>
            <person name="Tsubouchi T."/>
            <person name="Morono Y."/>
            <person name="Uchiyama I."/>
            <person name="Ito T."/>
            <person name="Fujiyama A."/>
            <person name="Inagaki F."/>
            <person name="Takami H."/>
        </authorList>
    </citation>
    <scope>NUCLEOTIDE SEQUENCE</scope>
    <source>
        <strain evidence="1">Expedition CK06-06</strain>
    </source>
</reference>
<sequence>MNIPFFSDQFLFEETAIFWFGEVKPIDNYSDVRIGYTDEELFVHVAIYDRLLWYDVYSLGDNFEEWDAVTLYLDVDGNVGIAPSARTYRFVGQLSRWVERNNYQVAYQGNGSGWTKVELSFTSEAGHRGNPNDSSRDSGWRITYHIPFTSLGLSGPPTKGDKWGLGVAVHDRDDANDTPITDKQWPTGMKSLQSRTWGQLAFGLPDDSPSPSQAQGSVTIRQGLNGVNVVDGEVGGHTNCGQGLDRFYEWGDANYAYIDRINIQNQYDVA</sequence>
<accession>X1BJ96</accession>
<organism evidence="1">
    <name type="scientific">marine sediment metagenome</name>
    <dbReference type="NCBI Taxonomy" id="412755"/>
    <lineage>
        <taxon>unclassified sequences</taxon>
        <taxon>metagenomes</taxon>
        <taxon>ecological metagenomes</taxon>
    </lineage>
</organism>
<dbReference type="EMBL" id="BART01011367">
    <property type="protein sequence ID" value="GAG84168.1"/>
    <property type="molecule type" value="Genomic_DNA"/>
</dbReference>
<evidence type="ECO:0000313" key="1">
    <source>
        <dbReference type="EMBL" id="GAG84168.1"/>
    </source>
</evidence>
<protein>
    <recommendedName>
        <fullName evidence="2">Carbohydrate-binding domain-containing protein</fullName>
    </recommendedName>
</protein>
<gene>
    <name evidence="1" type="ORF">S01H4_24253</name>
</gene>
<dbReference type="SUPFAM" id="SSF49344">
    <property type="entry name" value="CBD9-like"/>
    <property type="match status" value="1"/>
</dbReference>
<dbReference type="AlphaFoldDB" id="X1BJ96"/>